<proteinExistence type="predicted"/>
<dbReference type="VEuPathDB" id="VectorBase:ASIC014528"/>
<protein>
    <submittedName>
        <fullName evidence="2 3">Flagellar hook-associated protein FlgL</fullName>
    </submittedName>
</protein>
<dbReference type="Proteomes" id="UP000030765">
    <property type="component" value="Unassembled WGS sequence"/>
</dbReference>
<reference evidence="2 4" key="1">
    <citation type="journal article" date="2014" name="BMC Genomics">
        <title>Genome sequence of Anopheles sinensis provides insight into genetics basis of mosquito competence for malaria parasites.</title>
        <authorList>
            <person name="Zhou D."/>
            <person name="Zhang D."/>
            <person name="Ding G."/>
            <person name="Shi L."/>
            <person name="Hou Q."/>
            <person name="Ye Y."/>
            <person name="Xu Y."/>
            <person name="Zhou H."/>
            <person name="Xiong C."/>
            <person name="Li S."/>
            <person name="Yu J."/>
            <person name="Hong S."/>
            <person name="Yu X."/>
            <person name="Zou P."/>
            <person name="Chen C."/>
            <person name="Chang X."/>
            <person name="Wang W."/>
            <person name="Lv Y."/>
            <person name="Sun Y."/>
            <person name="Ma L."/>
            <person name="Shen B."/>
            <person name="Zhu C."/>
        </authorList>
    </citation>
    <scope>NUCLEOTIDE SEQUENCE [LARGE SCALE GENOMIC DNA]</scope>
</reference>
<sequence length="83" mass="9088">MTRGGVFKRKDAPPMMAAPMNVSSNSSAFVLFGRFLAFSEIYRWKPGSERCTDNRNRVSVDIRTPGSEAAGRNGADLMRTGTS</sequence>
<dbReference type="EMBL" id="KE525318">
    <property type="protein sequence ID" value="KFB46533.1"/>
    <property type="molecule type" value="Genomic_DNA"/>
</dbReference>
<dbReference type="EMBL" id="ATLV01021442">
    <property type="status" value="NOT_ANNOTATED_CDS"/>
    <property type="molecule type" value="Genomic_DNA"/>
</dbReference>
<evidence type="ECO:0000313" key="4">
    <source>
        <dbReference type="Proteomes" id="UP000030765"/>
    </source>
</evidence>
<accession>A0A084W8I9</accession>
<reference evidence="3" key="2">
    <citation type="submission" date="2020-05" db="UniProtKB">
        <authorList>
            <consortium name="EnsemblMetazoa"/>
        </authorList>
    </citation>
    <scope>IDENTIFICATION</scope>
</reference>
<dbReference type="AlphaFoldDB" id="A0A084W8I9"/>
<evidence type="ECO:0000313" key="3">
    <source>
        <dbReference type="EnsemblMetazoa" id="ASIC014528-PA"/>
    </source>
</evidence>
<organism evidence="2">
    <name type="scientific">Anopheles sinensis</name>
    <name type="common">Mosquito</name>
    <dbReference type="NCBI Taxonomy" id="74873"/>
    <lineage>
        <taxon>Eukaryota</taxon>
        <taxon>Metazoa</taxon>
        <taxon>Ecdysozoa</taxon>
        <taxon>Arthropoda</taxon>
        <taxon>Hexapoda</taxon>
        <taxon>Insecta</taxon>
        <taxon>Pterygota</taxon>
        <taxon>Neoptera</taxon>
        <taxon>Endopterygota</taxon>
        <taxon>Diptera</taxon>
        <taxon>Nematocera</taxon>
        <taxon>Culicoidea</taxon>
        <taxon>Culicidae</taxon>
        <taxon>Anophelinae</taxon>
        <taxon>Anopheles</taxon>
    </lineage>
</organism>
<keyword evidence="2" id="KW-0282">Flagellum</keyword>
<dbReference type="EnsemblMetazoa" id="ASIC014528-RA">
    <property type="protein sequence ID" value="ASIC014528-PA"/>
    <property type="gene ID" value="ASIC014528"/>
</dbReference>
<keyword evidence="2" id="KW-0966">Cell projection</keyword>
<feature type="region of interest" description="Disordered" evidence="1">
    <location>
        <begin position="64"/>
        <end position="83"/>
    </location>
</feature>
<keyword evidence="2" id="KW-0969">Cilium</keyword>
<evidence type="ECO:0000313" key="2">
    <source>
        <dbReference type="EMBL" id="KFB46533.1"/>
    </source>
</evidence>
<name>A0A084W8I9_ANOSI</name>
<keyword evidence="4" id="KW-1185">Reference proteome</keyword>
<evidence type="ECO:0000256" key="1">
    <source>
        <dbReference type="SAM" id="MobiDB-lite"/>
    </source>
</evidence>
<gene>
    <name evidence="2" type="ORF">ZHAS_00014528</name>
</gene>